<feature type="transmembrane region" description="Helical" evidence="6">
    <location>
        <begin position="296"/>
        <end position="317"/>
    </location>
</feature>
<dbReference type="AlphaFoldDB" id="A0A934TN32"/>
<evidence type="ECO:0008006" key="9">
    <source>
        <dbReference type="Google" id="ProtNLM"/>
    </source>
</evidence>
<name>A0A934TN32_9RHOB</name>
<reference evidence="7" key="1">
    <citation type="submission" date="2017-05" db="EMBL/GenBank/DDBJ databases">
        <authorList>
            <person name="Imhoff J.F."/>
            <person name="Rahn T."/>
            <person name="Kuenzel S."/>
            <person name="Neulinger S.C."/>
        </authorList>
    </citation>
    <scope>NUCLEOTIDE SEQUENCE</scope>
    <source>
        <strain evidence="7">LMG 28126</strain>
    </source>
</reference>
<feature type="transmembrane region" description="Helical" evidence="6">
    <location>
        <begin position="67"/>
        <end position="86"/>
    </location>
</feature>
<evidence type="ECO:0000313" key="8">
    <source>
        <dbReference type="Proteomes" id="UP000706333"/>
    </source>
</evidence>
<keyword evidence="4 6" id="KW-1133">Transmembrane helix</keyword>
<evidence type="ECO:0000256" key="2">
    <source>
        <dbReference type="ARBA" id="ARBA00022475"/>
    </source>
</evidence>
<dbReference type="PANTHER" id="PTHR23513:SF11">
    <property type="entry name" value="STAPHYLOFERRIN A TRANSPORTER"/>
    <property type="match status" value="1"/>
</dbReference>
<evidence type="ECO:0000256" key="5">
    <source>
        <dbReference type="ARBA" id="ARBA00023136"/>
    </source>
</evidence>
<dbReference type="RefSeq" id="WP_201158376.1">
    <property type="nucleotide sequence ID" value="NZ_NHSD01000314.1"/>
</dbReference>
<comment type="subcellular location">
    <subcellularLocation>
        <location evidence="1">Cell membrane</location>
        <topology evidence="1">Multi-pass membrane protein</topology>
    </subcellularLocation>
</comment>
<dbReference type="SUPFAM" id="SSF103473">
    <property type="entry name" value="MFS general substrate transporter"/>
    <property type="match status" value="1"/>
</dbReference>
<keyword evidence="8" id="KW-1185">Reference proteome</keyword>
<dbReference type="Proteomes" id="UP000706333">
    <property type="component" value="Unassembled WGS sequence"/>
</dbReference>
<dbReference type="Pfam" id="PF07690">
    <property type="entry name" value="MFS_1"/>
    <property type="match status" value="1"/>
</dbReference>
<dbReference type="GO" id="GO:0022857">
    <property type="term" value="F:transmembrane transporter activity"/>
    <property type="evidence" value="ECO:0007669"/>
    <property type="project" value="InterPro"/>
</dbReference>
<evidence type="ECO:0000256" key="6">
    <source>
        <dbReference type="SAM" id="Phobius"/>
    </source>
</evidence>
<feature type="transmembrane region" description="Helical" evidence="6">
    <location>
        <begin position="30"/>
        <end position="55"/>
    </location>
</feature>
<feature type="transmembrane region" description="Helical" evidence="6">
    <location>
        <begin position="323"/>
        <end position="343"/>
    </location>
</feature>
<organism evidence="7 8">
    <name type="scientific">Rhodobaculum claviforme</name>
    <dbReference type="NCBI Taxonomy" id="1549854"/>
    <lineage>
        <taxon>Bacteria</taxon>
        <taxon>Pseudomonadati</taxon>
        <taxon>Pseudomonadota</taxon>
        <taxon>Alphaproteobacteria</taxon>
        <taxon>Rhodobacterales</taxon>
        <taxon>Paracoccaceae</taxon>
        <taxon>Rhodobaculum</taxon>
    </lineage>
</organism>
<keyword evidence="3 6" id="KW-0812">Transmembrane</keyword>
<evidence type="ECO:0000256" key="1">
    <source>
        <dbReference type="ARBA" id="ARBA00004651"/>
    </source>
</evidence>
<evidence type="ECO:0000313" key="7">
    <source>
        <dbReference type="EMBL" id="MBK5928614.1"/>
    </source>
</evidence>
<keyword evidence="5 6" id="KW-0472">Membrane</keyword>
<evidence type="ECO:0000256" key="3">
    <source>
        <dbReference type="ARBA" id="ARBA00022692"/>
    </source>
</evidence>
<feature type="transmembrane region" description="Helical" evidence="6">
    <location>
        <begin position="269"/>
        <end position="289"/>
    </location>
</feature>
<reference evidence="7" key="2">
    <citation type="journal article" date="2020" name="Microorganisms">
        <title>Osmotic Adaptation and Compatible Solute Biosynthesis of Phototrophic Bacteria as Revealed from Genome Analyses.</title>
        <authorList>
            <person name="Imhoff J.F."/>
            <person name="Rahn T."/>
            <person name="Kunzel S."/>
            <person name="Keller A."/>
            <person name="Neulinger S.C."/>
        </authorList>
    </citation>
    <scope>NUCLEOTIDE SEQUENCE</scope>
    <source>
        <strain evidence="7">LMG 28126</strain>
    </source>
</reference>
<feature type="transmembrane region" description="Helical" evidence="6">
    <location>
        <begin position="184"/>
        <end position="203"/>
    </location>
</feature>
<dbReference type="EMBL" id="NHSD01000314">
    <property type="protein sequence ID" value="MBK5928614.1"/>
    <property type="molecule type" value="Genomic_DNA"/>
</dbReference>
<keyword evidence="2" id="KW-1003">Cell membrane</keyword>
<comment type="caution">
    <text evidence="7">The sequence shown here is derived from an EMBL/GenBank/DDBJ whole genome shotgun (WGS) entry which is preliminary data.</text>
</comment>
<gene>
    <name evidence="7" type="ORF">CCR87_14950</name>
</gene>
<accession>A0A934TN32</accession>
<evidence type="ECO:0000256" key="4">
    <source>
        <dbReference type="ARBA" id="ARBA00022989"/>
    </source>
</evidence>
<dbReference type="InterPro" id="IPR036259">
    <property type="entry name" value="MFS_trans_sf"/>
</dbReference>
<proteinExistence type="predicted"/>
<dbReference type="PANTHER" id="PTHR23513">
    <property type="entry name" value="INTEGRAL MEMBRANE EFFLUX PROTEIN-RELATED"/>
    <property type="match status" value="1"/>
</dbReference>
<dbReference type="InterPro" id="IPR011701">
    <property type="entry name" value="MFS"/>
</dbReference>
<feature type="transmembrane region" description="Helical" evidence="6">
    <location>
        <begin position="355"/>
        <end position="375"/>
    </location>
</feature>
<protein>
    <recommendedName>
        <fullName evidence="9">MFS transporter</fullName>
    </recommendedName>
</protein>
<dbReference type="GO" id="GO:0005886">
    <property type="term" value="C:plasma membrane"/>
    <property type="evidence" value="ECO:0007669"/>
    <property type="project" value="UniProtKB-SubCell"/>
</dbReference>
<sequence length="420" mass="43366">MPPSTHGDADGDLPLPWSGAADKASYYRLFVAYVMALFATGVATVALALFAYGLAGEGAGTVLGTALSLKALAYVVGAPVAAALTLHLRRKPLLITLDLLRAGGLLLLPFVTAPWQVFIIVFVFSLASAVFTQTYQTVVPYLLARREDYTKSIARSRIATELESSLSPLLAAGLLLVVTSRGVFVGMAVVFLISAWLIGRATLPGTLAQRSGSLAMRILRGPRLFLAAPDLRGLIALNLVVACVTAMVLVNTVVLVQGDFGLERRASALAFAAFGVGSILGAVTLIPSLRILPERAIMLAGAALACLGLFGGAVLATGYPGLLGVWVVLGLGTSVALTPATFLIRRVARPRDSQLLFAAQLALANGFLLVGYSAAGWLGAVHGMTPTFLVLGVVATLGTVAAGKLWPPAVTEPAAGSPPG</sequence>
<feature type="transmembrane region" description="Helical" evidence="6">
    <location>
        <begin position="224"/>
        <end position="249"/>
    </location>
</feature>
<feature type="transmembrane region" description="Helical" evidence="6">
    <location>
        <begin position="387"/>
        <end position="406"/>
    </location>
</feature>
<dbReference type="Gene3D" id="1.20.1250.20">
    <property type="entry name" value="MFS general substrate transporter like domains"/>
    <property type="match status" value="1"/>
</dbReference>